<keyword evidence="9" id="KW-1185">Reference proteome</keyword>
<dbReference type="GO" id="GO:0005524">
    <property type="term" value="F:ATP binding"/>
    <property type="evidence" value="ECO:0007669"/>
    <property type="project" value="UniProtKB-UniRule"/>
</dbReference>
<comment type="function">
    <text evidence="5">Catalyzes the reversible transfer of the terminal phosphate group between ATP and AMP. Plays an important role in cellular energy homeostasis and in adenine nucleotide metabolism.</text>
</comment>
<feature type="binding site" evidence="5">
    <location>
        <begin position="138"/>
        <end position="139"/>
    </location>
    <ligand>
        <name>ATP</name>
        <dbReference type="ChEBI" id="CHEBI:30616"/>
    </ligand>
</feature>
<dbReference type="InterPro" id="IPR006259">
    <property type="entry name" value="Adenyl_kin_sub"/>
</dbReference>
<keyword evidence="5" id="KW-0963">Cytoplasm</keyword>
<evidence type="ECO:0000313" key="8">
    <source>
        <dbReference type="EMBL" id="QPC84818.1"/>
    </source>
</evidence>
<dbReference type="Proteomes" id="UP000594468">
    <property type="component" value="Chromosome"/>
</dbReference>
<evidence type="ECO:0000313" key="9">
    <source>
        <dbReference type="Proteomes" id="UP000594468"/>
    </source>
</evidence>
<feature type="binding site" evidence="5">
    <location>
        <position position="216"/>
    </location>
    <ligand>
        <name>ATP</name>
        <dbReference type="ChEBI" id="CHEBI:30616"/>
    </ligand>
</feature>
<dbReference type="GO" id="GO:0004017">
    <property type="term" value="F:AMP kinase activity"/>
    <property type="evidence" value="ECO:0007669"/>
    <property type="project" value="UniProtKB-UniRule"/>
</dbReference>
<dbReference type="PROSITE" id="PS00113">
    <property type="entry name" value="ADENYLATE_KINASE"/>
    <property type="match status" value="1"/>
</dbReference>
<keyword evidence="5 7" id="KW-0067">ATP-binding</keyword>
<sequence length="234" mass="25991">MGLYLIFMGVQGAGKGMQAGAISKAHNIPHISTGDLFRAMRTRQDELAQRVQAIMAEGRLIDDDTTNAVVADRLSQEDAKNGAILDGYPRNAAQADFLADYLAENGEQVSAVVLLELPLYVAFKRAFGRVKMPDSDQTYNIYYNNEGIEVTFEDHPEGTFPPRVVAKLNGQPLERRKDDANAAAVIKRIDTYLETTQPLIEYYEEKGLLRRIEADQEIEAVRADIEAVIESVKA</sequence>
<dbReference type="AlphaFoldDB" id="A0A7S8EDN4"/>
<name>A0A7S8EDN4_9CHLR</name>
<accession>A0A7S8EDN4</accession>
<feature type="binding site" evidence="5">
    <location>
        <begin position="59"/>
        <end position="61"/>
    </location>
    <ligand>
        <name>AMP</name>
        <dbReference type="ChEBI" id="CHEBI:456215"/>
    </ligand>
</feature>
<dbReference type="GO" id="GO:0044209">
    <property type="term" value="P:AMP salvage"/>
    <property type="evidence" value="ECO:0007669"/>
    <property type="project" value="UniProtKB-UniRule"/>
</dbReference>
<keyword evidence="3 5" id="KW-0547">Nucleotide-binding</keyword>
<dbReference type="InterPro" id="IPR027417">
    <property type="entry name" value="P-loop_NTPase"/>
</dbReference>
<comment type="caution">
    <text evidence="5">Lacks conserved residue(s) required for the propagation of feature annotation.</text>
</comment>
<dbReference type="PANTHER" id="PTHR23359">
    <property type="entry name" value="NUCLEOTIDE KINASE"/>
    <property type="match status" value="1"/>
</dbReference>
<evidence type="ECO:0000256" key="7">
    <source>
        <dbReference type="RuleBase" id="RU003331"/>
    </source>
</evidence>
<feature type="binding site" evidence="5">
    <location>
        <begin position="87"/>
        <end position="90"/>
    </location>
    <ligand>
        <name>AMP</name>
        <dbReference type="ChEBI" id="CHEBI:456215"/>
    </ligand>
</feature>
<dbReference type="CDD" id="cd01428">
    <property type="entry name" value="ADK"/>
    <property type="match status" value="1"/>
</dbReference>
<keyword evidence="2 5" id="KW-0545">Nucleotide biosynthesis</keyword>
<dbReference type="HAMAP" id="MF_00235">
    <property type="entry name" value="Adenylate_kinase_Adk"/>
    <property type="match status" value="1"/>
</dbReference>
<reference evidence="8 9" key="1">
    <citation type="submission" date="2020-02" db="EMBL/GenBank/DDBJ databases">
        <authorList>
            <person name="Zheng R.K."/>
            <person name="Sun C.M."/>
        </authorList>
    </citation>
    <scope>NUCLEOTIDE SEQUENCE [LARGE SCALE GENOMIC DNA]</scope>
    <source>
        <strain evidence="9">rifampicinis</strain>
    </source>
</reference>
<dbReference type="UniPathway" id="UPA00588">
    <property type="reaction ID" value="UER00649"/>
</dbReference>
<dbReference type="EC" id="2.7.4.3" evidence="5 7"/>
<dbReference type="Gene3D" id="3.40.50.300">
    <property type="entry name" value="P-loop containing nucleotide triphosphate hydrolases"/>
    <property type="match status" value="1"/>
</dbReference>
<feature type="binding site" evidence="5">
    <location>
        <position position="188"/>
    </location>
    <ligand>
        <name>AMP</name>
        <dbReference type="ChEBI" id="CHEBI:456215"/>
    </ligand>
</feature>
<dbReference type="SUPFAM" id="SSF52540">
    <property type="entry name" value="P-loop containing nucleoside triphosphate hydrolases"/>
    <property type="match status" value="1"/>
</dbReference>
<protein>
    <recommendedName>
        <fullName evidence="5 7">Adenylate kinase</fullName>
        <shortName evidence="5">AK</shortName>
        <ecNumber evidence="5 7">2.7.4.3</ecNumber>
    </recommendedName>
    <alternativeName>
        <fullName evidence="5">ATP-AMP transphosphorylase</fullName>
    </alternativeName>
    <alternativeName>
        <fullName evidence="5">ATP:AMP phosphotransferase</fullName>
    </alternativeName>
    <alternativeName>
        <fullName evidence="5">Adenylate monophosphate kinase</fullName>
    </alternativeName>
</protein>
<keyword evidence="1 5" id="KW-0808">Transferase</keyword>
<comment type="subunit">
    <text evidence="5 7">Monomer.</text>
</comment>
<evidence type="ECO:0000256" key="3">
    <source>
        <dbReference type="ARBA" id="ARBA00022741"/>
    </source>
</evidence>
<evidence type="ECO:0000256" key="6">
    <source>
        <dbReference type="RuleBase" id="RU003330"/>
    </source>
</evidence>
<evidence type="ECO:0000256" key="5">
    <source>
        <dbReference type="HAMAP-Rule" id="MF_00235"/>
    </source>
</evidence>
<evidence type="ECO:0000256" key="1">
    <source>
        <dbReference type="ARBA" id="ARBA00022679"/>
    </source>
</evidence>
<comment type="catalytic activity">
    <reaction evidence="5 7">
        <text>AMP + ATP = 2 ADP</text>
        <dbReference type="Rhea" id="RHEA:12973"/>
        <dbReference type="ChEBI" id="CHEBI:30616"/>
        <dbReference type="ChEBI" id="CHEBI:456215"/>
        <dbReference type="ChEBI" id="CHEBI:456216"/>
        <dbReference type="EC" id="2.7.4.3"/>
    </reaction>
</comment>
<comment type="domain">
    <text evidence="5">Consists of three domains, a large central CORE domain and two small peripheral domains, NMPbind and LID, which undergo movements during catalysis. The LID domain closes over the site of phosphoryl transfer upon ATP binding. Assembling and dissambling the active center during each catalytic cycle provides an effective means to prevent ATP hydrolysis.</text>
</comment>
<dbReference type="RefSeq" id="WP_195172881.1">
    <property type="nucleotide sequence ID" value="NZ_CP062983.1"/>
</dbReference>
<dbReference type="Pfam" id="PF00406">
    <property type="entry name" value="ADK"/>
    <property type="match status" value="1"/>
</dbReference>
<keyword evidence="4 5" id="KW-0418">Kinase</keyword>
<comment type="pathway">
    <text evidence="5">Purine metabolism; AMP biosynthesis via salvage pathway; AMP from ADP: step 1/1.</text>
</comment>
<dbReference type="EMBL" id="CP062983">
    <property type="protein sequence ID" value="QPC84818.1"/>
    <property type="molecule type" value="Genomic_DNA"/>
</dbReference>
<feature type="binding site" evidence="5">
    <location>
        <position position="176"/>
    </location>
    <ligand>
        <name>AMP</name>
        <dbReference type="ChEBI" id="CHEBI:456215"/>
    </ligand>
</feature>
<feature type="binding site" evidence="5">
    <location>
        <position position="129"/>
    </location>
    <ligand>
        <name>ATP</name>
        <dbReference type="ChEBI" id="CHEBI:30616"/>
    </ligand>
</feature>
<proteinExistence type="inferred from homology"/>
<comment type="similarity">
    <text evidence="5 6">Belongs to the adenylate kinase family.</text>
</comment>
<dbReference type="PRINTS" id="PR00094">
    <property type="entry name" value="ADENYLTKNASE"/>
</dbReference>
<comment type="subcellular location">
    <subcellularLocation>
        <location evidence="5 7">Cytoplasm</location>
    </subcellularLocation>
</comment>
<dbReference type="InterPro" id="IPR000850">
    <property type="entry name" value="Adenylat/UMP-CMP_kin"/>
</dbReference>
<feature type="binding site" evidence="5">
    <location>
        <position position="38"/>
    </location>
    <ligand>
        <name>AMP</name>
        <dbReference type="ChEBI" id="CHEBI:456215"/>
    </ligand>
</feature>
<feature type="binding site" evidence="5">
    <location>
        <position position="33"/>
    </location>
    <ligand>
        <name>AMP</name>
        <dbReference type="ChEBI" id="CHEBI:456215"/>
    </ligand>
</feature>
<dbReference type="KEGG" id="pmet:G4Y79_10725"/>
<feature type="binding site" evidence="5">
    <location>
        <position position="94"/>
    </location>
    <ligand>
        <name>AMP</name>
        <dbReference type="ChEBI" id="CHEBI:456215"/>
    </ligand>
</feature>
<dbReference type="GO" id="GO:0005737">
    <property type="term" value="C:cytoplasm"/>
    <property type="evidence" value="ECO:0007669"/>
    <property type="project" value="UniProtKB-SubCell"/>
</dbReference>
<organism evidence="8 9">
    <name type="scientific">Phototrophicus methaneseepsis</name>
    <dbReference type="NCBI Taxonomy" id="2710758"/>
    <lineage>
        <taxon>Bacteria</taxon>
        <taxon>Bacillati</taxon>
        <taxon>Chloroflexota</taxon>
        <taxon>Candidatus Thermofontia</taxon>
        <taxon>Phototrophicales</taxon>
        <taxon>Phototrophicaceae</taxon>
        <taxon>Phototrophicus</taxon>
    </lineage>
</organism>
<dbReference type="NCBIfam" id="TIGR01351">
    <property type="entry name" value="adk"/>
    <property type="match status" value="1"/>
</dbReference>
<evidence type="ECO:0000256" key="2">
    <source>
        <dbReference type="ARBA" id="ARBA00022727"/>
    </source>
</evidence>
<evidence type="ECO:0000256" key="4">
    <source>
        <dbReference type="ARBA" id="ARBA00022777"/>
    </source>
</evidence>
<gene>
    <name evidence="5" type="primary">adk</name>
    <name evidence="8" type="ORF">G4Y79_10725</name>
</gene>
<dbReference type="InterPro" id="IPR033690">
    <property type="entry name" value="Adenylat_kinase_CS"/>
</dbReference>
<feature type="region of interest" description="NMP" evidence="5">
    <location>
        <begin position="32"/>
        <end position="61"/>
    </location>
</feature>